<keyword evidence="2" id="KW-0132">Cell division</keyword>
<comment type="function">
    <text evidence="2">Component of cohesin complex, a complex required for the cohesion of sister chromatids after DNA replication. The cohesin complex apparently forms a large proteinaceous ring within which sister chromatids can be trapped. At anaphase, the complex is cleaved and dissociates from chromatin, allowing sister chromatids to segregate.</text>
</comment>
<evidence type="ECO:0000256" key="1">
    <source>
        <dbReference type="ARBA" id="ARBA00005486"/>
    </source>
</evidence>
<dbReference type="InterPro" id="IPR013721">
    <property type="entry name" value="STAG"/>
</dbReference>
<evidence type="ECO:0000313" key="6">
    <source>
        <dbReference type="EMBL" id="RXM27321.1"/>
    </source>
</evidence>
<dbReference type="PROSITE" id="PS51425">
    <property type="entry name" value="SCD"/>
    <property type="match status" value="1"/>
</dbReference>
<name>A0A444TWK4_ACIRT</name>
<dbReference type="GO" id="GO:0051301">
    <property type="term" value="P:cell division"/>
    <property type="evidence" value="ECO:0007669"/>
    <property type="project" value="UniProtKB-UniRule"/>
</dbReference>
<feature type="compositionally biased region" description="Polar residues" evidence="4">
    <location>
        <begin position="216"/>
        <end position="233"/>
    </location>
</feature>
<evidence type="ECO:0000256" key="4">
    <source>
        <dbReference type="SAM" id="MobiDB-lite"/>
    </source>
</evidence>
<dbReference type="PANTHER" id="PTHR11199:SF2">
    <property type="entry name" value="COHESIN SUBUNIT SA"/>
    <property type="match status" value="1"/>
</dbReference>
<dbReference type="PANTHER" id="PTHR11199">
    <property type="entry name" value="STROMAL ANTIGEN"/>
    <property type="match status" value="1"/>
</dbReference>
<dbReference type="InterPro" id="IPR039662">
    <property type="entry name" value="Cohesin_Scc3/SA"/>
</dbReference>
<organism evidence="6 7">
    <name type="scientific">Acipenser ruthenus</name>
    <name type="common">Sterlet sturgeon</name>
    <dbReference type="NCBI Taxonomy" id="7906"/>
    <lineage>
        <taxon>Eukaryota</taxon>
        <taxon>Metazoa</taxon>
        <taxon>Chordata</taxon>
        <taxon>Craniata</taxon>
        <taxon>Vertebrata</taxon>
        <taxon>Euteleostomi</taxon>
        <taxon>Actinopterygii</taxon>
        <taxon>Chondrostei</taxon>
        <taxon>Acipenseriformes</taxon>
        <taxon>Acipenseridae</taxon>
        <taxon>Acipenser</taxon>
    </lineage>
</organism>
<dbReference type="GO" id="GO:0003682">
    <property type="term" value="F:chromatin binding"/>
    <property type="evidence" value="ECO:0007669"/>
    <property type="project" value="TreeGrafter"/>
</dbReference>
<feature type="domain" description="SCD" evidence="5">
    <location>
        <begin position="513"/>
        <end position="617"/>
    </location>
</feature>
<keyword evidence="2" id="KW-0159">Chromosome partition</keyword>
<dbReference type="EMBL" id="SCEB01215859">
    <property type="protein sequence ID" value="RXM27321.1"/>
    <property type="molecule type" value="Genomic_DNA"/>
</dbReference>
<evidence type="ECO:0000313" key="7">
    <source>
        <dbReference type="Proteomes" id="UP000289886"/>
    </source>
</evidence>
<gene>
    <name evidence="6" type="ORF">EOD39_3060</name>
</gene>
<dbReference type="GO" id="GO:0007062">
    <property type="term" value="P:sister chromatid cohesion"/>
    <property type="evidence" value="ECO:0007669"/>
    <property type="project" value="UniProtKB-UniRule"/>
</dbReference>
<dbReference type="GO" id="GO:0000775">
    <property type="term" value="C:chromosome, centromeric region"/>
    <property type="evidence" value="ECO:0007669"/>
    <property type="project" value="UniProtKB-SubCell"/>
</dbReference>
<dbReference type="GO" id="GO:0007059">
    <property type="term" value="P:chromosome segregation"/>
    <property type="evidence" value="ECO:0007669"/>
    <property type="project" value="UniProtKB-KW"/>
</dbReference>
<dbReference type="InterPro" id="IPR016024">
    <property type="entry name" value="ARM-type_fold"/>
</dbReference>
<keyword evidence="2" id="KW-0539">Nucleus</keyword>
<dbReference type="GO" id="GO:0000785">
    <property type="term" value="C:chromatin"/>
    <property type="evidence" value="ECO:0007669"/>
    <property type="project" value="UniProtKB-UniRule"/>
</dbReference>
<comment type="caution">
    <text evidence="6">The sequence shown here is derived from an EMBL/GenBank/DDBJ whole genome shotgun (WGS) entry which is preliminary data.</text>
</comment>
<dbReference type="GO" id="GO:0005634">
    <property type="term" value="C:nucleus"/>
    <property type="evidence" value="ECO:0007669"/>
    <property type="project" value="UniProtKB-SubCell"/>
</dbReference>
<keyword evidence="7" id="KW-1185">Reference proteome</keyword>
<comment type="similarity">
    <text evidence="1 2">Belongs to the SCC3 family.</text>
</comment>
<keyword evidence="2" id="KW-0158">Chromosome</keyword>
<dbReference type="GO" id="GO:0008278">
    <property type="term" value="C:cohesin complex"/>
    <property type="evidence" value="ECO:0007669"/>
    <property type="project" value="UniProtKB-UniRule"/>
</dbReference>
<proteinExistence type="inferred from homology"/>
<feature type="coiled-coil region" evidence="3">
    <location>
        <begin position="477"/>
        <end position="507"/>
    </location>
</feature>
<comment type="subunit">
    <text evidence="2">Part of the cohesin complex which is composed of a heterodimer between a SMC1 protein (SMC1A or SMC1B) and SMC3, which are attached via their hinge domain, and RAD21 which link them at their heads, and one STAG protein.</text>
</comment>
<dbReference type="InterPro" id="IPR056396">
    <property type="entry name" value="HEAT_SCC3-SA"/>
</dbReference>
<dbReference type="InterPro" id="IPR020839">
    <property type="entry name" value="SCD"/>
</dbReference>
<keyword evidence="3" id="KW-0175">Coiled coil</keyword>
<comment type="subcellular location">
    <subcellularLocation>
        <location evidence="2">Nucleus</location>
    </subcellularLocation>
    <subcellularLocation>
        <location evidence="2">Chromosome</location>
    </subcellularLocation>
    <subcellularLocation>
        <location evidence="2">Chromosome</location>
        <location evidence="2">Centromere</location>
    </subcellularLocation>
</comment>
<feature type="compositionally biased region" description="Basic residues" evidence="4">
    <location>
        <begin position="250"/>
        <end position="263"/>
    </location>
</feature>
<dbReference type="Pfam" id="PF24571">
    <property type="entry name" value="HEAT_SCC3-SA"/>
    <property type="match status" value="1"/>
</dbReference>
<feature type="region of interest" description="Disordered" evidence="4">
    <location>
        <begin position="216"/>
        <end position="270"/>
    </location>
</feature>
<dbReference type="Proteomes" id="UP000289886">
    <property type="component" value="Unassembled WGS sequence"/>
</dbReference>
<feature type="region of interest" description="Disordered" evidence="4">
    <location>
        <begin position="1281"/>
        <end position="1309"/>
    </location>
</feature>
<keyword evidence="2" id="KW-0131">Cell cycle</keyword>
<protein>
    <recommendedName>
        <fullName evidence="2">Cohesin subunit SA</fullName>
    </recommendedName>
    <alternativeName>
        <fullName evidence="2">SCC3 homolog</fullName>
    </alternativeName>
    <alternativeName>
        <fullName evidence="2">Stromal antigen</fullName>
    </alternativeName>
</protein>
<evidence type="ECO:0000256" key="3">
    <source>
        <dbReference type="SAM" id="Coils"/>
    </source>
</evidence>
<evidence type="ECO:0000256" key="2">
    <source>
        <dbReference type="RuleBase" id="RU369063"/>
    </source>
</evidence>
<reference evidence="6 7" key="1">
    <citation type="submission" date="2019-01" db="EMBL/GenBank/DDBJ databases">
        <title>Draft Genome and Complete Hox-Cluster Characterization of the Sterlet Sturgeon (Acipenser ruthenus).</title>
        <authorList>
            <person name="Wei Q."/>
        </authorList>
    </citation>
    <scope>NUCLEOTIDE SEQUENCE [LARGE SCALE GENOMIC DNA]</scope>
    <source>
        <strain evidence="6">WHYD16114868_AA</strain>
        <tissue evidence="6">Blood</tissue>
    </source>
</reference>
<dbReference type="SUPFAM" id="SSF48371">
    <property type="entry name" value="ARM repeat"/>
    <property type="match status" value="1"/>
</dbReference>
<sequence length="1325" mass="151324">MELLDVMPLCELLIKMSPRAKDMKKIQLSSHAVMATVSLPGTFRGHEMCLKMQSNGAASAHGIVCMPPCEAAVLRQWMLLHCALEVNIKKPLQPIHLSSEQVALEVLSLCCQLDLLIRAQVHQFQEQLRHDISPIESEAFHRQGTDLVERMNQCLEHLPEPLPQLEDYLDVVGLSAMFPRVEIFIIHGRPVDMLERPSMDEMVNFAQENSIVDVPSSGSVIQTPNALRSGSKQKTARGKRRVQEVSENAKRRHSERSFPRHRRVSQEHSNNGDVEAVTLFEVVSMGKSAMQSVVDDWIEAYQQDRDTALLDLISFFIQCSGCKGRVVTAEMFQSRHDTGLQKKMIEEFDEDTGLQYKKFMAFPWILTVTWPMDMDCGEYPLTMPGPYWKKFRCNFCEFIVMLIHQGQNSVIYDSYLMDTVISLLTELSDSRIRAFRHTCTLSALKLLTALVSVAVNLGVNKDNTHRLYEEERNKMTSKRACHRQEQLEKKIKELQDKQHEIENMMNVIFKGVFLMRYRDVTPEIRANCMEEIGIWMKMYSPFFLNDSYLKNCEDVLSLEDCKTMYQFVYSSHRPLATTAGEFLYKNLLSHHQVPEQEDEVSKQKGRNNHYTSTIKTLIQFFQENELHKHVSYLVDSLWDCASPLLKDWESVTALLLDDPQQGEGLNDSQQSILIEILLASVRQAAERHPPAGRGTGKKVFPAKERKVQVDDCVKIIEHFIVVLPELLAKYSTDANKVTSLLQIPQYFSMDVYSTCSRIEGHLDVLLKQMKDVIEKHTEPEVLEAGSRAYQALWSKEMAIHNQVNVSRSQLIDQWVDKFNQLLEDFLQEGESLSANEEVVYQILSTLKRITAFHNAHDLSKWNLYDSVSRILTAGSEHGGIPHQITIQALQCTCYSVLWQITTCLEGAFSKENVLAQRSQLRSFCEMCQNCLSHEHPAVKEQAFTVLCDTLIACSYQLHSGERHDLAPLVYTPDAKLQRALLTFIQEQVFTEVEQETQSKASENGDEVNKLDELHRRRSLLAAYCKLVVHSVVEMTTAAEIFKQYMKYYNDFGDIIKETLSRTRQMDRIQSARTLVLCLQQLFLRLKQEQGSSSCGSSIQTISTIKELARRFSLTFGWDQIKSRESVAMMHKDGIEFAFKGFVQNGQKQPPPNIAYLTILSEFSNKLLKPDKKTVYGYLQRYTGNQVLTYKEDGWISLVCYRASLLASGEEDDYYSLTSTDTFKESSQSNHARAMPLKRKLSNELCNSSLLASSDTNGRTPDVKVTPQFISTVIKGGKWLKCSQGRNGKETEEPPDIGHPQDAMLQDQPDVMNEDVDIDTFDMEPA</sequence>
<dbReference type="Pfam" id="PF21581">
    <property type="entry name" value="SCD"/>
    <property type="match status" value="1"/>
</dbReference>
<accession>A0A444TWK4</accession>
<evidence type="ECO:0000259" key="5">
    <source>
        <dbReference type="PROSITE" id="PS51425"/>
    </source>
</evidence>
<dbReference type="Pfam" id="PF08514">
    <property type="entry name" value="STAG"/>
    <property type="match status" value="1"/>
</dbReference>